<sequence>MQRKLDNKGFTLVEMAIVLVIIGLLLGAVMKGQSLIQQAKVKNVIDQIDSFRAAILTFYDRYGQYPGDETLSNIPNGDDDTVGDGDGQVEYAGEMYNLFRDLQLAGIISGNYDGTTDLPRHAYGDSLLFYWVTPSGGTTNHWFRLDNLPWDVALEIDLKLDDGVYNTGSVVANEDYVPASNNIGNTYIKF</sequence>
<keyword evidence="1" id="KW-0472">Membrane</keyword>
<dbReference type="Pfam" id="PF07963">
    <property type="entry name" value="N_methyl"/>
    <property type="match status" value="1"/>
</dbReference>
<proteinExistence type="predicted"/>
<evidence type="ECO:0000313" key="2">
    <source>
        <dbReference type="EMBL" id="BCO08481.1"/>
    </source>
</evidence>
<dbReference type="InterPro" id="IPR012902">
    <property type="entry name" value="N_methyl_site"/>
</dbReference>
<dbReference type="PROSITE" id="PS00409">
    <property type="entry name" value="PROKAR_NTER_METHYL"/>
    <property type="match status" value="1"/>
</dbReference>
<protein>
    <submittedName>
        <fullName evidence="2">Prepilin-type N-terminal cleavage/methylation domain-containing protein</fullName>
    </submittedName>
</protein>
<evidence type="ECO:0000313" key="3">
    <source>
        <dbReference type="Proteomes" id="UP001063350"/>
    </source>
</evidence>
<dbReference type="EMBL" id="AP024233">
    <property type="protein sequence ID" value="BCO08481.1"/>
    <property type="molecule type" value="Genomic_DNA"/>
</dbReference>
<gene>
    <name evidence="2" type="ORF">GF1_08570</name>
</gene>
<keyword evidence="1" id="KW-0812">Transmembrane</keyword>
<feature type="transmembrane region" description="Helical" evidence="1">
    <location>
        <begin position="12"/>
        <end position="30"/>
    </location>
</feature>
<evidence type="ECO:0000256" key="1">
    <source>
        <dbReference type="SAM" id="Phobius"/>
    </source>
</evidence>
<dbReference type="Gene3D" id="3.30.700.10">
    <property type="entry name" value="Glycoprotein, Type 4 Pilin"/>
    <property type="match status" value="1"/>
</dbReference>
<keyword evidence="3" id="KW-1185">Reference proteome</keyword>
<reference evidence="2" key="1">
    <citation type="submission" date="2020-12" db="EMBL/GenBank/DDBJ databases">
        <title>Desulfobium dissulfuricans gen. nov., sp. nov., a novel mesophilic, sulfate-reducing bacterium isolated from a deep-sea hydrothermal vent.</title>
        <authorList>
            <person name="Hashimoto Y."/>
            <person name="Tame A."/>
            <person name="Sawayama S."/>
            <person name="Miyazaki J."/>
            <person name="Takai K."/>
            <person name="Nakagawa S."/>
        </authorList>
    </citation>
    <scope>NUCLEOTIDE SEQUENCE</scope>
    <source>
        <strain evidence="2">GF1</strain>
    </source>
</reference>
<dbReference type="InterPro" id="IPR045584">
    <property type="entry name" value="Pilin-like"/>
</dbReference>
<dbReference type="NCBIfam" id="TIGR02532">
    <property type="entry name" value="IV_pilin_GFxxxE"/>
    <property type="match status" value="1"/>
</dbReference>
<organism evidence="2 3">
    <name type="scientific">Desulfolithobacter dissulfuricans</name>
    <dbReference type="NCBI Taxonomy" id="2795293"/>
    <lineage>
        <taxon>Bacteria</taxon>
        <taxon>Pseudomonadati</taxon>
        <taxon>Thermodesulfobacteriota</taxon>
        <taxon>Desulfobulbia</taxon>
        <taxon>Desulfobulbales</taxon>
        <taxon>Desulfobulbaceae</taxon>
        <taxon>Desulfolithobacter</taxon>
    </lineage>
</organism>
<dbReference type="KEGG" id="ddu:GF1_08570"/>
<name>A0A915U8Z5_9BACT</name>
<dbReference type="AlphaFoldDB" id="A0A915U8Z5"/>
<dbReference type="RefSeq" id="WP_267928388.1">
    <property type="nucleotide sequence ID" value="NZ_AP024233.1"/>
</dbReference>
<dbReference type="Proteomes" id="UP001063350">
    <property type="component" value="Chromosome"/>
</dbReference>
<dbReference type="SUPFAM" id="SSF54523">
    <property type="entry name" value="Pili subunits"/>
    <property type="match status" value="1"/>
</dbReference>
<keyword evidence="1" id="KW-1133">Transmembrane helix</keyword>
<accession>A0A915U8Z5</accession>